<dbReference type="PANTHER" id="PTHR43297">
    <property type="entry name" value="OLIGOPEPTIDE TRANSPORT ATP-BINDING PROTEIN APPD"/>
    <property type="match status" value="1"/>
</dbReference>
<comment type="similarity">
    <text evidence="2">Belongs to the ABC transporter superfamily.</text>
</comment>
<evidence type="ECO:0000313" key="9">
    <source>
        <dbReference type="EMBL" id="RSK36509.1"/>
    </source>
</evidence>
<keyword evidence="3" id="KW-0813">Transport</keyword>
<keyword evidence="12" id="KW-1185">Reference proteome</keyword>
<gene>
    <name evidence="9" type="ORF">EJA12_01810</name>
    <name evidence="10" type="ORF">SAMN04488126_102198</name>
</gene>
<dbReference type="InterPro" id="IPR003439">
    <property type="entry name" value="ABC_transporter-like_ATP-bd"/>
</dbReference>
<dbReference type="InterPro" id="IPR003593">
    <property type="entry name" value="AAA+_ATPase"/>
</dbReference>
<evidence type="ECO:0000313" key="11">
    <source>
        <dbReference type="Proteomes" id="UP000198823"/>
    </source>
</evidence>
<dbReference type="FunFam" id="3.40.50.300:FF:000016">
    <property type="entry name" value="Oligopeptide ABC transporter ATP-binding component"/>
    <property type="match status" value="1"/>
</dbReference>
<evidence type="ECO:0000256" key="7">
    <source>
        <dbReference type="ARBA" id="ARBA00023136"/>
    </source>
</evidence>
<dbReference type="EMBL" id="FNAR01000002">
    <property type="protein sequence ID" value="SDD97441.1"/>
    <property type="molecule type" value="Genomic_DNA"/>
</dbReference>
<dbReference type="GO" id="GO:0005886">
    <property type="term" value="C:plasma membrane"/>
    <property type="evidence" value="ECO:0007669"/>
    <property type="project" value="UniProtKB-SubCell"/>
</dbReference>
<keyword evidence="7" id="KW-0472">Membrane</keyword>
<dbReference type="InterPro" id="IPR027417">
    <property type="entry name" value="P-loop_NTPase"/>
</dbReference>
<dbReference type="PANTHER" id="PTHR43297:SF2">
    <property type="entry name" value="DIPEPTIDE TRANSPORT ATP-BINDING PROTEIN DPPD"/>
    <property type="match status" value="1"/>
</dbReference>
<evidence type="ECO:0000256" key="3">
    <source>
        <dbReference type="ARBA" id="ARBA00022448"/>
    </source>
</evidence>
<dbReference type="Pfam" id="PF08352">
    <property type="entry name" value="oligo_HPY"/>
    <property type="match status" value="1"/>
</dbReference>
<reference evidence="10 11" key="1">
    <citation type="submission" date="2016-10" db="EMBL/GenBank/DDBJ databases">
        <authorList>
            <person name="de Groot N.N."/>
        </authorList>
    </citation>
    <scope>NUCLEOTIDE SEQUENCE [LARGE SCALE GENOMIC DNA]</scope>
    <source>
        <strain evidence="10 11">CGMCC 1.6762</strain>
    </source>
</reference>
<dbReference type="Proteomes" id="UP000272481">
    <property type="component" value="Unassembled WGS sequence"/>
</dbReference>
<reference evidence="9 12" key="2">
    <citation type="submission" date="2018-12" db="EMBL/GenBank/DDBJ databases">
        <title>Comparitive functional genomics of dry heat resistant strains isolated from the viking spacecraft.</title>
        <authorList>
            <person name="Seuylemezian A."/>
            <person name="Vaishampayan P."/>
        </authorList>
    </citation>
    <scope>NUCLEOTIDE SEQUENCE [LARGE SCALE GENOMIC DNA]</scope>
    <source>
        <strain evidence="9 12">M6-11</strain>
    </source>
</reference>
<dbReference type="NCBIfam" id="TIGR01727">
    <property type="entry name" value="oligo_HPY"/>
    <property type="match status" value="1"/>
</dbReference>
<dbReference type="Pfam" id="PF00005">
    <property type="entry name" value="ABC_tran"/>
    <property type="match status" value="1"/>
</dbReference>
<dbReference type="PROSITE" id="PS50893">
    <property type="entry name" value="ABC_TRANSPORTER_2"/>
    <property type="match status" value="1"/>
</dbReference>
<evidence type="ECO:0000259" key="8">
    <source>
        <dbReference type="PROSITE" id="PS50893"/>
    </source>
</evidence>
<evidence type="ECO:0000313" key="12">
    <source>
        <dbReference type="Proteomes" id="UP000272481"/>
    </source>
</evidence>
<dbReference type="STRING" id="426756.SAMN04488126_102198"/>
<dbReference type="Gene3D" id="3.40.50.300">
    <property type="entry name" value="P-loop containing nucleotide triphosphate hydrolases"/>
    <property type="match status" value="1"/>
</dbReference>
<evidence type="ECO:0000256" key="6">
    <source>
        <dbReference type="ARBA" id="ARBA00022840"/>
    </source>
</evidence>
<evidence type="ECO:0000256" key="2">
    <source>
        <dbReference type="ARBA" id="ARBA00005417"/>
    </source>
</evidence>
<dbReference type="SMART" id="SM00382">
    <property type="entry name" value="AAA"/>
    <property type="match status" value="1"/>
</dbReference>
<dbReference type="RefSeq" id="WP_092094340.1">
    <property type="nucleotide sequence ID" value="NZ_FNAR01000002.1"/>
</dbReference>
<sequence>MEDCPLLEVKELRTRFSSEKGTITAVDGVTFRVDHGETLGVVGESGCGKSVTAESIMRLLNEKSTRYDGEINFKGRNLLSLPEKKMLDIRGNEISMIFQDAMTSLNPVFTIGDQIAESIIVHQNLGKREAMEKAVEMLRLTGIPSPEKRVHEYPHEISGGMRQRVMIAMALSCKPSLLIADEPTTALDVTIQAQILEVINDLKEELNMGVMMITHDLGVVAEVCTRVAVMYLGQVIEESDVDTLFDSPRHPYTRGLLKSIPTITGDRSQKLHTIQGVVPALDNIPKGCRFAPRCPYATDQCISESPLLEALENGQKIRCWHHEEIMKREGVTDVITTAT</sequence>
<dbReference type="OrthoDB" id="9806285at2"/>
<dbReference type="InterPro" id="IPR050388">
    <property type="entry name" value="ABC_Ni/Peptide_Import"/>
</dbReference>
<dbReference type="GO" id="GO:0005524">
    <property type="term" value="F:ATP binding"/>
    <property type="evidence" value="ECO:0007669"/>
    <property type="project" value="UniProtKB-KW"/>
</dbReference>
<dbReference type="InterPro" id="IPR017871">
    <property type="entry name" value="ABC_transporter-like_CS"/>
</dbReference>
<dbReference type="CDD" id="cd03257">
    <property type="entry name" value="ABC_NikE_OppD_transporters"/>
    <property type="match status" value="1"/>
</dbReference>
<dbReference type="EMBL" id="RWGW01000003">
    <property type="protein sequence ID" value="RSK36509.1"/>
    <property type="molecule type" value="Genomic_DNA"/>
</dbReference>
<keyword evidence="6 10" id="KW-0067">ATP-binding</keyword>
<accession>A0A1G6Z4I9</accession>
<feature type="domain" description="ABC transporter" evidence="8">
    <location>
        <begin position="7"/>
        <end position="257"/>
    </location>
</feature>
<organism evidence="10 11">
    <name type="scientific">Bhargavaea beijingensis</name>
    <dbReference type="NCBI Taxonomy" id="426756"/>
    <lineage>
        <taxon>Bacteria</taxon>
        <taxon>Bacillati</taxon>
        <taxon>Bacillota</taxon>
        <taxon>Bacilli</taxon>
        <taxon>Bacillales</taxon>
        <taxon>Caryophanaceae</taxon>
        <taxon>Bhargavaea</taxon>
    </lineage>
</organism>
<keyword evidence="5" id="KW-0547">Nucleotide-binding</keyword>
<evidence type="ECO:0000256" key="5">
    <source>
        <dbReference type="ARBA" id="ARBA00022741"/>
    </source>
</evidence>
<dbReference type="GO" id="GO:0015833">
    <property type="term" value="P:peptide transport"/>
    <property type="evidence" value="ECO:0007669"/>
    <property type="project" value="InterPro"/>
</dbReference>
<evidence type="ECO:0000256" key="1">
    <source>
        <dbReference type="ARBA" id="ARBA00004202"/>
    </source>
</evidence>
<proteinExistence type="inferred from homology"/>
<dbReference type="InterPro" id="IPR013563">
    <property type="entry name" value="Oligopep_ABC_C"/>
</dbReference>
<keyword evidence="4" id="KW-1003">Cell membrane</keyword>
<evidence type="ECO:0000313" key="10">
    <source>
        <dbReference type="EMBL" id="SDD97441.1"/>
    </source>
</evidence>
<dbReference type="PROSITE" id="PS00211">
    <property type="entry name" value="ABC_TRANSPORTER_1"/>
    <property type="match status" value="1"/>
</dbReference>
<dbReference type="SUPFAM" id="SSF52540">
    <property type="entry name" value="P-loop containing nucleoside triphosphate hydrolases"/>
    <property type="match status" value="1"/>
</dbReference>
<name>A0A1G6Z4I9_9BACL</name>
<protein>
    <submittedName>
        <fullName evidence="9">ABC transporter ATP-binding protein</fullName>
    </submittedName>
    <submittedName>
        <fullName evidence="10">Peptide/nickel transport system ATP-binding protein</fullName>
    </submittedName>
</protein>
<comment type="subcellular location">
    <subcellularLocation>
        <location evidence="1">Cell membrane</location>
        <topology evidence="1">Peripheral membrane protein</topology>
    </subcellularLocation>
</comment>
<dbReference type="GO" id="GO:0016887">
    <property type="term" value="F:ATP hydrolysis activity"/>
    <property type="evidence" value="ECO:0007669"/>
    <property type="project" value="InterPro"/>
</dbReference>
<evidence type="ECO:0000256" key="4">
    <source>
        <dbReference type="ARBA" id="ARBA00022475"/>
    </source>
</evidence>
<dbReference type="AlphaFoldDB" id="A0A1G6Z4I9"/>
<dbReference type="Proteomes" id="UP000198823">
    <property type="component" value="Unassembled WGS sequence"/>
</dbReference>